<name>A0A8S3C5U8_9BILA</name>
<organism evidence="2 4">
    <name type="scientific">Rotaria magnacalcarata</name>
    <dbReference type="NCBI Taxonomy" id="392030"/>
    <lineage>
        <taxon>Eukaryota</taxon>
        <taxon>Metazoa</taxon>
        <taxon>Spiralia</taxon>
        <taxon>Gnathifera</taxon>
        <taxon>Rotifera</taxon>
        <taxon>Eurotatoria</taxon>
        <taxon>Bdelloidea</taxon>
        <taxon>Philodinida</taxon>
        <taxon>Philodinidae</taxon>
        <taxon>Rotaria</taxon>
    </lineage>
</organism>
<evidence type="ECO:0000313" key="3">
    <source>
        <dbReference type="EMBL" id="CAF5056332.1"/>
    </source>
</evidence>
<dbReference type="EMBL" id="CAJOBJ010231755">
    <property type="protein sequence ID" value="CAF5056332.1"/>
    <property type="molecule type" value="Genomic_DNA"/>
</dbReference>
<accession>A0A8S3C5U8</accession>
<feature type="compositionally biased region" description="Polar residues" evidence="1">
    <location>
        <begin position="1"/>
        <end position="13"/>
    </location>
</feature>
<dbReference type="Proteomes" id="UP000681720">
    <property type="component" value="Unassembled WGS sequence"/>
</dbReference>
<evidence type="ECO:0000313" key="2">
    <source>
        <dbReference type="EMBL" id="CAF4883495.1"/>
    </source>
</evidence>
<evidence type="ECO:0000313" key="4">
    <source>
        <dbReference type="Proteomes" id="UP000681967"/>
    </source>
</evidence>
<evidence type="ECO:0000256" key="1">
    <source>
        <dbReference type="SAM" id="MobiDB-lite"/>
    </source>
</evidence>
<feature type="non-terminal residue" evidence="2">
    <location>
        <position position="77"/>
    </location>
</feature>
<feature type="region of interest" description="Disordered" evidence="1">
    <location>
        <begin position="1"/>
        <end position="47"/>
    </location>
</feature>
<feature type="compositionally biased region" description="Polar residues" evidence="1">
    <location>
        <begin position="27"/>
        <end position="47"/>
    </location>
</feature>
<gene>
    <name evidence="2" type="ORF">BYL167_LOCUS51441</name>
    <name evidence="3" type="ORF">GIL414_LOCUS60263</name>
</gene>
<proteinExistence type="predicted"/>
<reference evidence="2" key="1">
    <citation type="submission" date="2021-02" db="EMBL/GenBank/DDBJ databases">
        <authorList>
            <person name="Nowell W R."/>
        </authorList>
    </citation>
    <scope>NUCLEOTIDE SEQUENCE</scope>
</reference>
<feature type="non-terminal residue" evidence="2">
    <location>
        <position position="1"/>
    </location>
</feature>
<comment type="caution">
    <text evidence="2">The sequence shown here is derived from an EMBL/GenBank/DDBJ whole genome shotgun (WGS) entry which is preliminary data.</text>
</comment>
<dbReference type="EMBL" id="CAJOBH010162441">
    <property type="protein sequence ID" value="CAF4883495.1"/>
    <property type="molecule type" value="Genomic_DNA"/>
</dbReference>
<dbReference type="Proteomes" id="UP000681967">
    <property type="component" value="Unassembled WGS sequence"/>
</dbReference>
<sequence>SEVEISSTTVPRSKTTREERIRIKRGTPTTEIPSPAATTTKSQIAPSSIDEQLIDSLLESVQNTLKKRAQKSHSTTT</sequence>
<protein>
    <submittedName>
        <fullName evidence="2">Uncharacterized protein</fullName>
    </submittedName>
</protein>
<dbReference type="AlphaFoldDB" id="A0A8S3C5U8"/>